<proteinExistence type="predicted"/>
<accession>A0ABN2WG07</accession>
<dbReference type="Proteomes" id="UP001500897">
    <property type="component" value="Unassembled WGS sequence"/>
</dbReference>
<name>A0ABN2WG07_9ACTN</name>
<organism evidence="1 2">
    <name type="scientific">Kitasatospora saccharophila</name>
    <dbReference type="NCBI Taxonomy" id="407973"/>
    <lineage>
        <taxon>Bacteria</taxon>
        <taxon>Bacillati</taxon>
        <taxon>Actinomycetota</taxon>
        <taxon>Actinomycetes</taxon>
        <taxon>Kitasatosporales</taxon>
        <taxon>Streptomycetaceae</taxon>
        <taxon>Kitasatospora</taxon>
    </lineage>
</organism>
<gene>
    <name evidence="1" type="ORF">GCM10009759_15620</name>
</gene>
<dbReference type="EMBL" id="BAAANS010000007">
    <property type="protein sequence ID" value="GAA2091186.1"/>
    <property type="molecule type" value="Genomic_DNA"/>
</dbReference>
<sequence>MESWGTLAATARIRVPSGDPGLVAASEEVNTAGQALSSYWRRGAVEDTEFQARRDRYRTAMDAFVDVSGRRIGMRTSTADPSHVSLTSLTEVCPRPPASERWSVRVGAGPGGGGARPVLEHSDSVVDASEVDEALGRHGAVGGRVLFEDGDGFPGSACLSQQV</sequence>
<evidence type="ECO:0000313" key="1">
    <source>
        <dbReference type="EMBL" id="GAA2091186.1"/>
    </source>
</evidence>
<evidence type="ECO:0000313" key="2">
    <source>
        <dbReference type="Proteomes" id="UP001500897"/>
    </source>
</evidence>
<reference evidence="1 2" key="1">
    <citation type="journal article" date="2019" name="Int. J. Syst. Evol. Microbiol.">
        <title>The Global Catalogue of Microorganisms (GCM) 10K type strain sequencing project: providing services to taxonomists for standard genome sequencing and annotation.</title>
        <authorList>
            <consortium name="The Broad Institute Genomics Platform"/>
            <consortium name="The Broad Institute Genome Sequencing Center for Infectious Disease"/>
            <person name="Wu L."/>
            <person name="Ma J."/>
        </authorList>
    </citation>
    <scope>NUCLEOTIDE SEQUENCE [LARGE SCALE GENOMIC DNA]</scope>
    <source>
        <strain evidence="1 2">JCM 14559</strain>
    </source>
</reference>
<comment type="caution">
    <text evidence="1">The sequence shown here is derived from an EMBL/GenBank/DDBJ whole genome shotgun (WGS) entry which is preliminary data.</text>
</comment>
<protein>
    <submittedName>
        <fullName evidence="1">Uncharacterized protein</fullName>
    </submittedName>
</protein>
<keyword evidence="2" id="KW-1185">Reference proteome</keyword>